<dbReference type="GeneID" id="41972416"/>
<sequence>MKQSSDVNTAGVQALSTAPGPLFRAGGLLGTQRFKPVSKEVLDLDQSARLALIPGYHVATGGSVANIGISVLEGVPSLQLPVAAFEPAEGDVLSRSWTSPAGESKTIELPPYAAQDVVDAGKRFDKHIRDNALAWASRQGGAISAVAALAQANDKTLAYASLFPDCAALMFCAAHKTGSASLDPSTTDEEVLARSGVVDDQGYPLRGKASMPRMVLYQLDAVLTLQTGCDLQARVVAGLAALRAQPGGDLRRAWQHYFVVLAALCANGTVIFRDQRRRAVDNHQQEEYSVPESVRDISKALDALIAQFHDWEAEKKGELNREEAAASAEPFYYATINRGESGEGREIENLDLWMQKLRA</sequence>
<protein>
    <submittedName>
        <fullName evidence="2">Uncharacterized protein</fullName>
    </submittedName>
</protein>
<organism evidence="2 3">
    <name type="scientific">Thyridium curvatum</name>
    <dbReference type="NCBI Taxonomy" id="1093900"/>
    <lineage>
        <taxon>Eukaryota</taxon>
        <taxon>Fungi</taxon>
        <taxon>Dikarya</taxon>
        <taxon>Ascomycota</taxon>
        <taxon>Pezizomycotina</taxon>
        <taxon>Sordariomycetes</taxon>
        <taxon>Sordariomycetidae</taxon>
        <taxon>Thyridiales</taxon>
        <taxon>Thyridiaceae</taxon>
        <taxon>Thyridium</taxon>
    </lineage>
</organism>
<keyword evidence="3" id="KW-1185">Reference proteome</keyword>
<keyword evidence="1" id="KW-1133">Transmembrane helix</keyword>
<feature type="transmembrane region" description="Helical" evidence="1">
    <location>
        <begin position="254"/>
        <end position="272"/>
    </location>
</feature>
<dbReference type="Proteomes" id="UP000319257">
    <property type="component" value="Unassembled WGS sequence"/>
</dbReference>
<evidence type="ECO:0000313" key="3">
    <source>
        <dbReference type="Proteomes" id="UP000319257"/>
    </source>
</evidence>
<evidence type="ECO:0000256" key="1">
    <source>
        <dbReference type="SAM" id="Phobius"/>
    </source>
</evidence>
<dbReference type="RefSeq" id="XP_030996571.1">
    <property type="nucleotide sequence ID" value="XM_031139438.1"/>
</dbReference>
<evidence type="ECO:0000313" key="2">
    <source>
        <dbReference type="EMBL" id="TPX14860.1"/>
    </source>
</evidence>
<name>A0A507BEA1_9PEZI</name>
<dbReference type="EMBL" id="SKBQ01000025">
    <property type="protein sequence ID" value="TPX14860.1"/>
    <property type="molecule type" value="Genomic_DNA"/>
</dbReference>
<dbReference type="OrthoDB" id="5362630at2759"/>
<dbReference type="InParanoid" id="A0A507BEA1"/>
<keyword evidence="1" id="KW-0812">Transmembrane</keyword>
<accession>A0A507BEA1</accession>
<proteinExistence type="predicted"/>
<gene>
    <name evidence="2" type="ORF">E0L32_004969</name>
</gene>
<keyword evidence="1" id="KW-0472">Membrane</keyword>
<comment type="caution">
    <text evidence="2">The sequence shown here is derived from an EMBL/GenBank/DDBJ whole genome shotgun (WGS) entry which is preliminary data.</text>
</comment>
<dbReference type="AlphaFoldDB" id="A0A507BEA1"/>
<reference evidence="2 3" key="1">
    <citation type="submission" date="2019-06" db="EMBL/GenBank/DDBJ databases">
        <title>Draft genome sequence of the filamentous fungus Phialemoniopsis curvata isolated from diesel fuel.</title>
        <authorList>
            <person name="Varaljay V.A."/>
            <person name="Lyon W.J."/>
            <person name="Crouch A.L."/>
            <person name="Drake C.E."/>
            <person name="Hollomon J.M."/>
            <person name="Nadeau L.J."/>
            <person name="Nunn H.S."/>
            <person name="Stevenson B.S."/>
            <person name="Bojanowski C.L."/>
            <person name="Crookes-Goodson W.J."/>
        </authorList>
    </citation>
    <scope>NUCLEOTIDE SEQUENCE [LARGE SCALE GENOMIC DNA]</scope>
    <source>
        <strain evidence="2 3">D216</strain>
    </source>
</reference>